<evidence type="ECO:0000313" key="1">
    <source>
        <dbReference type="EMBL" id="OJA07936.1"/>
    </source>
</evidence>
<accession>A0A1J8Q3V1</accession>
<evidence type="ECO:0000313" key="2">
    <source>
        <dbReference type="Proteomes" id="UP000183567"/>
    </source>
</evidence>
<gene>
    <name evidence="1" type="ORF">AZE42_03693</name>
</gene>
<sequence>MAREYPYTIRLQPTDFSTPHTRIHKPS</sequence>
<keyword evidence="2" id="KW-1185">Reference proteome</keyword>
<reference evidence="1 2" key="1">
    <citation type="submission" date="2016-03" db="EMBL/GenBank/DDBJ databases">
        <title>Comparative genomics of the ectomycorrhizal sister species Rhizopogon vinicolor and Rhizopogon vesiculosus (Basidiomycota: Boletales) reveals a divergence of the mating type B locus.</title>
        <authorList>
            <person name="Mujic A.B."/>
            <person name="Kuo A."/>
            <person name="Tritt A."/>
            <person name="Lipzen A."/>
            <person name="Chen C."/>
            <person name="Johnson J."/>
            <person name="Sharma A."/>
            <person name="Barry K."/>
            <person name="Grigoriev I.V."/>
            <person name="Spatafora J.W."/>
        </authorList>
    </citation>
    <scope>NUCLEOTIDE SEQUENCE [LARGE SCALE GENOMIC DNA]</scope>
    <source>
        <strain evidence="1 2">AM-OR11-056</strain>
    </source>
</reference>
<name>A0A1J8Q3V1_9AGAM</name>
<dbReference type="AlphaFoldDB" id="A0A1J8Q3V1"/>
<organism evidence="1 2">
    <name type="scientific">Rhizopogon vesiculosus</name>
    <dbReference type="NCBI Taxonomy" id="180088"/>
    <lineage>
        <taxon>Eukaryota</taxon>
        <taxon>Fungi</taxon>
        <taxon>Dikarya</taxon>
        <taxon>Basidiomycota</taxon>
        <taxon>Agaricomycotina</taxon>
        <taxon>Agaricomycetes</taxon>
        <taxon>Agaricomycetidae</taxon>
        <taxon>Boletales</taxon>
        <taxon>Suillineae</taxon>
        <taxon>Rhizopogonaceae</taxon>
        <taxon>Rhizopogon</taxon>
    </lineage>
</organism>
<dbReference type="EMBL" id="LVVM01006501">
    <property type="protein sequence ID" value="OJA07936.1"/>
    <property type="molecule type" value="Genomic_DNA"/>
</dbReference>
<proteinExistence type="predicted"/>
<protein>
    <submittedName>
        <fullName evidence="1">Uncharacterized protein</fullName>
    </submittedName>
</protein>
<dbReference type="Proteomes" id="UP000183567">
    <property type="component" value="Unassembled WGS sequence"/>
</dbReference>
<comment type="caution">
    <text evidence="1">The sequence shown here is derived from an EMBL/GenBank/DDBJ whole genome shotgun (WGS) entry which is preliminary data.</text>
</comment>